<feature type="region of interest" description="Disordered" evidence="1">
    <location>
        <begin position="56"/>
        <end position="136"/>
    </location>
</feature>
<keyword evidence="3" id="KW-1185">Reference proteome</keyword>
<evidence type="ECO:0000256" key="1">
    <source>
        <dbReference type="SAM" id="MobiDB-lite"/>
    </source>
</evidence>
<sequence>MEWWNKHQATGQEDVRYLAFKESITYEGETLIEKWVPGMFMFQYIKSAEYVENVDPDKVTRGPDEEEVIRPASPETARRVGEEALSSDRDRQRSEEMSENQRNNQAAAPTAAAAAQAGAATTTRRTNLTPDSLKSSKEMQLVGGQWAKRTGIVESTADGGYNQLDRFIYEKKGCYPMYSLDILAMCFNNL</sequence>
<dbReference type="AlphaFoldDB" id="E9HVN0"/>
<dbReference type="HOGENOM" id="CLU_1429353_0_0_1"/>
<feature type="compositionally biased region" description="Low complexity" evidence="1">
    <location>
        <begin position="100"/>
        <end position="126"/>
    </location>
</feature>
<dbReference type="Proteomes" id="UP000000305">
    <property type="component" value="Unassembled WGS sequence"/>
</dbReference>
<dbReference type="KEGG" id="dpx:DAPPUDRAFT_118412"/>
<gene>
    <name evidence="2" type="ORF">DAPPUDRAFT_118412</name>
</gene>
<feature type="compositionally biased region" description="Basic and acidic residues" evidence="1">
    <location>
        <begin position="76"/>
        <end position="96"/>
    </location>
</feature>
<evidence type="ECO:0000313" key="2">
    <source>
        <dbReference type="EMBL" id="EFX64197.1"/>
    </source>
</evidence>
<evidence type="ECO:0000313" key="3">
    <source>
        <dbReference type="Proteomes" id="UP000000305"/>
    </source>
</evidence>
<organism evidence="2 3">
    <name type="scientific">Daphnia pulex</name>
    <name type="common">Water flea</name>
    <dbReference type="NCBI Taxonomy" id="6669"/>
    <lineage>
        <taxon>Eukaryota</taxon>
        <taxon>Metazoa</taxon>
        <taxon>Ecdysozoa</taxon>
        <taxon>Arthropoda</taxon>
        <taxon>Crustacea</taxon>
        <taxon>Branchiopoda</taxon>
        <taxon>Diplostraca</taxon>
        <taxon>Cladocera</taxon>
        <taxon>Anomopoda</taxon>
        <taxon>Daphniidae</taxon>
        <taxon>Daphnia</taxon>
    </lineage>
</organism>
<dbReference type="InParanoid" id="E9HVN0"/>
<proteinExistence type="predicted"/>
<reference evidence="2 3" key="1">
    <citation type="journal article" date="2011" name="Science">
        <title>The ecoresponsive genome of Daphnia pulex.</title>
        <authorList>
            <person name="Colbourne J.K."/>
            <person name="Pfrender M.E."/>
            <person name="Gilbert D."/>
            <person name="Thomas W.K."/>
            <person name="Tucker A."/>
            <person name="Oakley T.H."/>
            <person name="Tokishita S."/>
            <person name="Aerts A."/>
            <person name="Arnold G.J."/>
            <person name="Basu M.K."/>
            <person name="Bauer D.J."/>
            <person name="Caceres C.E."/>
            <person name="Carmel L."/>
            <person name="Casola C."/>
            <person name="Choi J.H."/>
            <person name="Detter J.C."/>
            <person name="Dong Q."/>
            <person name="Dusheyko S."/>
            <person name="Eads B.D."/>
            <person name="Frohlich T."/>
            <person name="Geiler-Samerotte K.A."/>
            <person name="Gerlach D."/>
            <person name="Hatcher P."/>
            <person name="Jogdeo S."/>
            <person name="Krijgsveld J."/>
            <person name="Kriventseva E.V."/>
            <person name="Kultz D."/>
            <person name="Laforsch C."/>
            <person name="Lindquist E."/>
            <person name="Lopez J."/>
            <person name="Manak J.R."/>
            <person name="Muller J."/>
            <person name="Pangilinan J."/>
            <person name="Patwardhan R.P."/>
            <person name="Pitluck S."/>
            <person name="Pritham E.J."/>
            <person name="Rechtsteiner A."/>
            <person name="Rho M."/>
            <person name="Rogozin I.B."/>
            <person name="Sakarya O."/>
            <person name="Salamov A."/>
            <person name="Schaack S."/>
            <person name="Shapiro H."/>
            <person name="Shiga Y."/>
            <person name="Skalitzky C."/>
            <person name="Smith Z."/>
            <person name="Souvorov A."/>
            <person name="Sung W."/>
            <person name="Tang Z."/>
            <person name="Tsuchiya D."/>
            <person name="Tu H."/>
            <person name="Vos H."/>
            <person name="Wang M."/>
            <person name="Wolf Y.I."/>
            <person name="Yamagata H."/>
            <person name="Yamada T."/>
            <person name="Ye Y."/>
            <person name="Shaw J.R."/>
            <person name="Andrews J."/>
            <person name="Crease T.J."/>
            <person name="Tang H."/>
            <person name="Lucas S.M."/>
            <person name="Robertson H.M."/>
            <person name="Bork P."/>
            <person name="Koonin E.V."/>
            <person name="Zdobnov E.M."/>
            <person name="Grigoriev I.V."/>
            <person name="Lynch M."/>
            <person name="Boore J.L."/>
        </authorList>
    </citation>
    <scope>NUCLEOTIDE SEQUENCE [LARGE SCALE GENOMIC DNA]</scope>
</reference>
<dbReference type="EMBL" id="GL732863">
    <property type="protein sequence ID" value="EFX64197.1"/>
    <property type="molecule type" value="Genomic_DNA"/>
</dbReference>
<name>E9HVN0_DAPPU</name>
<accession>E9HVN0</accession>
<protein>
    <submittedName>
        <fullName evidence="2">Uncharacterized protein</fullName>
    </submittedName>
</protein>